<reference evidence="2 3" key="1">
    <citation type="submission" date="2016-08" db="EMBL/GenBank/DDBJ databases">
        <title>Whole genome shotgun sequence of Pichia membranifaciens KS47-1.</title>
        <authorList>
            <person name="Konishi M."/>
            <person name="Ishida M."/>
            <person name="Arakawa T."/>
            <person name="Kato Y."/>
            <person name="Horiuchi J."/>
        </authorList>
    </citation>
    <scope>NUCLEOTIDE SEQUENCE [LARGE SCALE GENOMIC DNA]</scope>
    <source>
        <strain evidence="2 3">KS47-1</strain>
    </source>
</reference>
<dbReference type="EMBL" id="BDGI01000041">
    <property type="protein sequence ID" value="GAV27572.1"/>
    <property type="molecule type" value="Genomic_DNA"/>
</dbReference>
<feature type="compositionally biased region" description="Acidic residues" evidence="1">
    <location>
        <begin position="38"/>
        <end position="47"/>
    </location>
</feature>
<gene>
    <name evidence="2" type="ORF">PMKS-001040</name>
</gene>
<protein>
    <submittedName>
        <fullName evidence="2">Uncharacterized protein</fullName>
    </submittedName>
</protein>
<evidence type="ECO:0000313" key="2">
    <source>
        <dbReference type="EMBL" id="GAV27572.1"/>
    </source>
</evidence>
<evidence type="ECO:0000313" key="3">
    <source>
        <dbReference type="Proteomes" id="UP000186136"/>
    </source>
</evidence>
<organism evidence="2 3">
    <name type="scientific">Pichia membranifaciens</name>
    <dbReference type="NCBI Taxonomy" id="4926"/>
    <lineage>
        <taxon>Eukaryota</taxon>
        <taxon>Fungi</taxon>
        <taxon>Dikarya</taxon>
        <taxon>Ascomycota</taxon>
        <taxon>Saccharomycotina</taxon>
        <taxon>Pichiomycetes</taxon>
        <taxon>Pichiales</taxon>
        <taxon>Pichiaceae</taxon>
        <taxon>Pichia</taxon>
    </lineage>
</organism>
<accession>A0A1Q2YDG6</accession>
<dbReference type="AlphaFoldDB" id="A0A1Q2YDG6"/>
<feature type="region of interest" description="Disordered" evidence="1">
    <location>
        <begin position="29"/>
        <end position="77"/>
    </location>
</feature>
<dbReference type="Proteomes" id="UP000186136">
    <property type="component" value="Unassembled WGS sequence"/>
</dbReference>
<evidence type="ECO:0000256" key="1">
    <source>
        <dbReference type="SAM" id="MobiDB-lite"/>
    </source>
</evidence>
<name>A0A1Q2YDG6_9ASCO</name>
<sequence length="77" mass="7829">MLGLPDGSSGPGRGFSHYVAPADGVACGVAGAAGEPEAASEDEDPDGEERWQQQEEETCQQGRPVDSAGRKTAAVQG</sequence>
<comment type="caution">
    <text evidence="2">The sequence shown here is derived from an EMBL/GenBank/DDBJ whole genome shotgun (WGS) entry which is preliminary data.</text>
</comment>
<proteinExistence type="predicted"/>
<keyword evidence="3" id="KW-1185">Reference proteome</keyword>